<dbReference type="InterPro" id="IPR043736">
    <property type="entry name" value="DUF5681"/>
</dbReference>
<organism evidence="3 4">
    <name type="scientific">Ruegeria denitrificans</name>
    <dbReference type="NCBI Taxonomy" id="1715692"/>
    <lineage>
        <taxon>Bacteria</taxon>
        <taxon>Pseudomonadati</taxon>
        <taxon>Pseudomonadota</taxon>
        <taxon>Alphaproteobacteria</taxon>
        <taxon>Rhodobacterales</taxon>
        <taxon>Roseobacteraceae</taxon>
        <taxon>Ruegeria</taxon>
    </lineage>
</organism>
<feature type="region of interest" description="Disordered" evidence="1">
    <location>
        <begin position="1"/>
        <end position="41"/>
    </location>
</feature>
<evidence type="ECO:0000259" key="2">
    <source>
        <dbReference type="Pfam" id="PF18932"/>
    </source>
</evidence>
<keyword evidence="4" id="KW-1185">Reference proteome</keyword>
<dbReference type="AlphaFoldDB" id="A0A0P1I0G3"/>
<evidence type="ECO:0000313" key="3">
    <source>
        <dbReference type="EMBL" id="CUJ83046.1"/>
    </source>
</evidence>
<dbReference type="Pfam" id="PF18932">
    <property type="entry name" value="DUF5681"/>
    <property type="match status" value="1"/>
</dbReference>
<dbReference type="EMBL" id="CYUD01000001">
    <property type="protein sequence ID" value="CUJ83046.1"/>
    <property type="molecule type" value="Genomic_DNA"/>
</dbReference>
<feature type="compositionally biased region" description="Basic and acidic residues" evidence="1">
    <location>
        <begin position="1"/>
        <end position="10"/>
    </location>
</feature>
<dbReference type="OrthoDB" id="2086138at2"/>
<sequence>MSDDKDKVGAKDVGYCKPPKEHQFKSGQSGNPKGRPKGSKNLLKQISKHAAKKVMVIEGGVEKKMAKMDVVISAMFNKASRGDVSAARLITHLIQAASVLPGENHQSENPFTDDDYASLMDELDWLEKVQNAKKPEQLDGPE</sequence>
<dbReference type="Proteomes" id="UP000051260">
    <property type="component" value="Unassembled WGS sequence"/>
</dbReference>
<reference evidence="4" key="1">
    <citation type="submission" date="2015-09" db="EMBL/GenBank/DDBJ databases">
        <authorList>
            <person name="Rodrigo-Torres L."/>
            <person name="Arahal D.R."/>
        </authorList>
    </citation>
    <scope>NUCLEOTIDE SEQUENCE [LARGE SCALE GENOMIC DNA]</scope>
    <source>
        <strain evidence="4">CECT 5091</strain>
    </source>
</reference>
<dbReference type="RefSeq" id="WP_058279897.1">
    <property type="nucleotide sequence ID" value="NZ_CYUD01000001.1"/>
</dbReference>
<dbReference type="STRING" id="1715692.RUE5091_00063"/>
<proteinExistence type="predicted"/>
<evidence type="ECO:0000256" key="1">
    <source>
        <dbReference type="SAM" id="MobiDB-lite"/>
    </source>
</evidence>
<protein>
    <recommendedName>
        <fullName evidence="2">DUF5681 domain-containing protein</fullName>
    </recommendedName>
</protein>
<feature type="domain" description="DUF5681" evidence="2">
    <location>
        <begin position="20"/>
        <end position="97"/>
    </location>
</feature>
<evidence type="ECO:0000313" key="4">
    <source>
        <dbReference type="Proteomes" id="UP000051260"/>
    </source>
</evidence>
<gene>
    <name evidence="3" type="ORF">RUE5091_00063</name>
</gene>
<accession>A0A0P1I0G3</accession>
<name>A0A0P1I0G3_9RHOB</name>